<dbReference type="PANTHER" id="PTHR23542">
    <property type="match status" value="1"/>
</dbReference>
<comment type="subcellular location">
    <subcellularLocation>
        <location evidence="1">Cell membrane</location>
        <topology evidence="1">Multi-pass membrane protein</topology>
    </subcellularLocation>
</comment>
<dbReference type="InterPro" id="IPR011701">
    <property type="entry name" value="MFS"/>
</dbReference>
<accession>A0ABY1R9Y2</accession>
<evidence type="ECO:0000256" key="5">
    <source>
        <dbReference type="SAM" id="Phobius"/>
    </source>
</evidence>
<keyword evidence="4 5" id="KW-0472">Membrane</keyword>
<feature type="transmembrane region" description="Helical" evidence="5">
    <location>
        <begin position="254"/>
        <end position="276"/>
    </location>
</feature>
<dbReference type="InterPro" id="IPR036259">
    <property type="entry name" value="MFS_trans_sf"/>
</dbReference>
<proteinExistence type="predicted"/>
<feature type="transmembrane region" description="Helical" evidence="5">
    <location>
        <begin position="20"/>
        <end position="43"/>
    </location>
</feature>
<keyword evidence="3 5" id="KW-1133">Transmembrane helix</keyword>
<evidence type="ECO:0000256" key="1">
    <source>
        <dbReference type="ARBA" id="ARBA00004651"/>
    </source>
</evidence>
<dbReference type="Proteomes" id="UP000194464">
    <property type="component" value="Unassembled WGS sequence"/>
</dbReference>
<feature type="transmembrane region" description="Helical" evidence="5">
    <location>
        <begin position="109"/>
        <end position="126"/>
    </location>
</feature>
<gene>
    <name evidence="7" type="ORF">SAMN06295909_0856</name>
</gene>
<feature type="transmembrane region" description="Helical" evidence="5">
    <location>
        <begin position="376"/>
        <end position="395"/>
    </location>
</feature>
<feature type="transmembrane region" description="Helical" evidence="5">
    <location>
        <begin position="82"/>
        <end position="103"/>
    </location>
</feature>
<keyword evidence="8" id="KW-1185">Reference proteome</keyword>
<evidence type="ECO:0000313" key="7">
    <source>
        <dbReference type="EMBL" id="SMQ63268.1"/>
    </source>
</evidence>
<dbReference type="SUPFAM" id="SSF103473">
    <property type="entry name" value="MFS general substrate transporter"/>
    <property type="match status" value="1"/>
</dbReference>
<dbReference type="Gene3D" id="1.20.1250.20">
    <property type="entry name" value="MFS general substrate transporter like domains"/>
    <property type="match status" value="2"/>
</dbReference>
<dbReference type="PANTHER" id="PTHR23542:SF1">
    <property type="entry name" value="MAJOR FACILITATOR SUPERFAMILY (MFS) PROFILE DOMAIN-CONTAINING PROTEIN"/>
    <property type="match status" value="1"/>
</dbReference>
<reference evidence="7 8" key="1">
    <citation type="submission" date="2017-04" db="EMBL/GenBank/DDBJ databases">
        <authorList>
            <person name="Varghese N."/>
            <person name="Submissions S."/>
        </authorList>
    </citation>
    <scope>NUCLEOTIDE SEQUENCE [LARGE SCALE GENOMIC DNA]</scope>
    <source>
        <strain evidence="7 8">VKM Ac-1784</strain>
    </source>
</reference>
<sequence>MPSTRTARYLDVLALPHVPLTFGSALVGRSAYALVLLPLLYAVSEATGSIALAGGAVAVYGATASLLAPLRAWFIDRHGARRVLAILILVFGGAIAGLAVASLTAAPGALLITLAGLAGAFAPPLGPTMRVAWGRLTPDGELLRKALSLDAVIEELLYLAGPAAAGLALAVIAPGTALLVPAGFVLIGGLLFVSTSTVGSMAPQDRSVPRHDRGRSLLLDARFIAILLPVLVAGTVSGTISVAVPVVLAEHGGAAAAGIALGLFAGGSALGGLLYGALSVPGSAVRQLVALAGALLVSASLIAAVTGFLAVSVVLAVAGLFFSPIMIVSYVAAHAAGGRYQQNAATTWVNTGHNIGAAAGSAIAGVLIQAAGAPTAVVGICAAAAVVVLVAAALARLTPGESSTGDDSPQA</sequence>
<dbReference type="EMBL" id="FXWJ01000001">
    <property type="protein sequence ID" value="SMQ63268.1"/>
    <property type="molecule type" value="Genomic_DNA"/>
</dbReference>
<feature type="transmembrane region" description="Helical" evidence="5">
    <location>
        <begin position="147"/>
        <end position="172"/>
    </location>
</feature>
<dbReference type="InterPro" id="IPR020846">
    <property type="entry name" value="MFS_dom"/>
</dbReference>
<dbReference type="PROSITE" id="PS50850">
    <property type="entry name" value="MFS"/>
    <property type="match status" value="1"/>
</dbReference>
<feature type="domain" description="Major facilitator superfamily (MFS) profile" evidence="6">
    <location>
        <begin position="222"/>
        <end position="411"/>
    </location>
</feature>
<feature type="transmembrane region" description="Helical" evidence="5">
    <location>
        <begin position="315"/>
        <end position="336"/>
    </location>
</feature>
<organism evidence="7 8">
    <name type="scientific">Plantibacter elymi</name>
    <name type="common">nom. nud.</name>
    <dbReference type="NCBI Taxonomy" id="199708"/>
    <lineage>
        <taxon>Bacteria</taxon>
        <taxon>Bacillati</taxon>
        <taxon>Actinomycetota</taxon>
        <taxon>Actinomycetes</taxon>
        <taxon>Micrococcales</taxon>
        <taxon>Microbacteriaceae</taxon>
        <taxon>Plantibacter</taxon>
    </lineage>
</organism>
<feature type="transmembrane region" description="Helical" evidence="5">
    <location>
        <begin position="178"/>
        <end position="202"/>
    </location>
</feature>
<evidence type="ECO:0000256" key="4">
    <source>
        <dbReference type="ARBA" id="ARBA00023136"/>
    </source>
</evidence>
<feature type="transmembrane region" description="Helical" evidence="5">
    <location>
        <begin position="288"/>
        <end position="309"/>
    </location>
</feature>
<feature type="transmembrane region" description="Helical" evidence="5">
    <location>
        <begin position="49"/>
        <end position="70"/>
    </location>
</feature>
<evidence type="ECO:0000256" key="2">
    <source>
        <dbReference type="ARBA" id="ARBA00022692"/>
    </source>
</evidence>
<keyword evidence="2 5" id="KW-0812">Transmembrane</keyword>
<protein>
    <recommendedName>
        <fullName evidence="6">Major facilitator superfamily (MFS) profile domain-containing protein</fullName>
    </recommendedName>
</protein>
<comment type="caution">
    <text evidence="7">The sequence shown here is derived from an EMBL/GenBank/DDBJ whole genome shotgun (WGS) entry which is preliminary data.</text>
</comment>
<name>A0ABY1R9Y2_9MICO</name>
<evidence type="ECO:0000256" key="3">
    <source>
        <dbReference type="ARBA" id="ARBA00022989"/>
    </source>
</evidence>
<dbReference type="Pfam" id="PF07690">
    <property type="entry name" value="MFS_1"/>
    <property type="match status" value="2"/>
</dbReference>
<evidence type="ECO:0000259" key="6">
    <source>
        <dbReference type="PROSITE" id="PS50850"/>
    </source>
</evidence>
<feature type="transmembrane region" description="Helical" evidence="5">
    <location>
        <begin position="348"/>
        <end position="370"/>
    </location>
</feature>
<evidence type="ECO:0000313" key="8">
    <source>
        <dbReference type="Proteomes" id="UP000194464"/>
    </source>
</evidence>
<feature type="transmembrane region" description="Helical" evidence="5">
    <location>
        <begin position="223"/>
        <end position="248"/>
    </location>
</feature>